<dbReference type="Pfam" id="PF04226">
    <property type="entry name" value="Transgly_assoc"/>
    <property type="match status" value="1"/>
</dbReference>
<evidence type="ECO:0000313" key="11">
    <source>
        <dbReference type="Proteomes" id="UP000199686"/>
    </source>
</evidence>
<accession>A0AB38BFD5</accession>
<reference evidence="8 10" key="1">
    <citation type="submission" date="2016-02" db="EMBL/GenBank/DDBJ databases">
        <authorList>
            <person name="Strepis N."/>
        </authorList>
    </citation>
    <scope>NUCLEOTIDE SEQUENCE [LARGE SCALE GENOMIC DNA]</scope>
    <source>
        <strain evidence="8">Trichococcus flocculiformis</strain>
    </source>
</reference>
<evidence type="ECO:0000313" key="8">
    <source>
        <dbReference type="EMBL" id="CZQ85737.1"/>
    </source>
</evidence>
<dbReference type="GO" id="GO:0005886">
    <property type="term" value="C:plasma membrane"/>
    <property type="evidence" value="ECO:0007669"/>
    <property type="project" value="UniProtKB-SubCell"/>
</dbReference>
<dbReference type="Proteomes" id="UP000195947">
    <property type="component" value="Unassembled WGS sequence"/>
</dbReference>
<keyword evidence="5 7" id="KW-1133">Transmembrane helix</keyword>
<dbReference type="Proteomes" id="UP000199686">
    <property type="component" value="Unassembled WGS sequence"/>
</dbReference>
<evidence type="ECO:0000313" key="10">
    <source>
        <dbReference type="Proteomes" id="UP000195947"/>
    </source>
</evidence>
<evidence type="ECO:0000256" key="7">
    <source>
        <dbReference type="SAM" id="Phobius"/>
    </source>
</evidence>
<reference evidence="9 11" key="2">
    <citation type="submission" date="2016-10" db="EMBL/GenBank/DDBJ databases">
        <authorList>
            <person name="Varghese N."/>
            <person name="Submissions S."/>
        </authorList>
    </citation>
    <scope>NUCLEOTIDE SEQUENCE [LARGE SCALE GENOMIC DNA]</scope>
    <source>
        <strain evidence="9 11">DSM 2094</strain>
    </source>
</reference>
<feature type="transmembrane region" description="Helical" evidence="7">
    <location>
        <begin position="54"/>
        <end position="74"/>
    </location>
</feature>
<keyword evidence="6 7" id="KW-0472">Membrane</keyword>
<sequence length="123" mass="13496">MQSNVKVPIEYSIKAIHIKVYSIIRTAKVELIMYGLTGAIVGSLLNANIPGGGIGIVIAGFIGSWIGTILFGAWGPEFVGFYFIPSLIGTILLIFVTFNRKKIITVSSVTLRTLRNLIRWISR</sequence>
<comment type="subcellular location">
    <subcellularLocation>
        <location evidence="1">Cell membrane</location>
        <topology evidence="1">Multi-pass membrane protein</topology>
    </subcellularLocation>
</comment>
<evidence type="ECO:0000256" key="1">
    <source>
        <dbReference type="ARBA" id="ARBA00004651"/>
    </source>
</evidence>
<evidence type="ECO:0000256" key="2">
    <source>
        <dbReference type="ARBA" id="ARBA00011006"/>
    </source>
</evidence>
<evidence type="ECO:0000256" key="3">
    <source>
        <dbReference type="ARBA" id="ARBA00022475"/>
    </source>
</evidence>
<name>A0AB38BFD5_9LACT</name>
<proteinExistence type="inferred from homology"/>
<keyword evidence="3" id="KW-1003">Cell membrane</keyword>
<dbReference type="EMBL" id="FJMZ01000004">
    <property type="protein sequence ID" value="CZQ85737.1"/>
    <property type="molecule type" value="Genomic_DNA"/>
</dbReference>
<comment type="similarity">
    <text evidence="2">Belongs to the UPF0410 family.</text>
</comment>
<feature type="transmembrane region" description="Helical" evidence="7">
    <location>
        <begin position="80"/>
        <end position="98"/>
    </location>
</feature>
<protein>
    <submittedName>
        <fullName evidence="9">Uncharacterized membrane protein YeaQ/YmgE, transglycosylase-associated protein family</fullName>
    </submittedName>
</protein>
<keyword evidence="10" id="KW-1185">Reference proteome</keyword>
<gene>
    <name evidence="9" type="ORF">SAMN04488507_10042</name>
    <name evidence="8" type="ORF">TFLO_690</name>
</gene>
<dbReference type="RefSeq" id="WP_281242308.1">
    <property type="nucleotide sequence ID" value="NZ_FJMZ01000004.1"/>
</dbReference>
<dbReference type="AlphaFoldDB" id="A0AB38BFD5"/>
<dbReference type="EMBL" id="FOQC01000004">
    <property type="protein sequence ID" value="SFH57451.1"/>
    <property type="molecule type" value="Genomic_DNA"/>
</dbReference>
<evidence type="ECO:0000313" key="9">
    <source>
        <dbReference type="EMBL" id="SFH57451.1"/>
    </source>
</evidence>
<evidence type="ECO:0000256" key="6">
    <source>
        <dbReference type="ARBA" id="ARBA00023136"/>
    </source>
</evidence>
<feature type="transmembrane region" description="Helical" evidence="7">
    <location>
        <begin position="31"/>
        <end position="47"/>
    </location>
</feature>
<dbReference type="InterPro" id="IPR007341">
    <property type="entry name" value="Transgly_assoc"/>
</dbReference>
<keyword evidence="4 7" id="KW-0812">Transmembrane</keyword>
<organism evidence="9 11">
    <name type="scientific">Trichococcus flocculiformis</name>
    <dbReference type="NCBI Taxonomy" id="82803"/>
    <lineage>
        <taxon>Bacteria</taxon>
        <taxon>Bacillati</taxon>
        <taxon>Bacillota</taxon>
        <taxon>Bacilli</taxon>
        <taxon>Lactobacillales</taxon>
        <taxon>Carnobacteriaceae</taxon>
        <taxon>Trichococcus</taxon>
    </lineage>
</organism>
<evidence type="ECO:0000256" key="5">
    <source>
        <dbReference type="ARBA" id="ARBA00022989"/>
    </source>
</evidence>
<comment type="caution">
    <text evidence="9">The sequence shown here is derived from an EMBL/GenBank/DDBJ whole genome shotgun (WGS) entry which is preliminary data.</text>
</comment>
<evidence type="ECO:0000256" key="4">
    <source>
        <dbReference type="ARBA" id="ARBA00022692"/>
    </source>
</evidence>